<comment type="caution">
    <text evidence="1">The sequence shown here is derived from an EMBL/GenBank/DDBJ whole genome shotgun (WGS) entry which is preliminary data.</text>
</comment>
<gene>
    <name evidence="1" type="ORF">US42_C0007G0001</name>
</gene>
<evidence type="ECO:0000313" key="1">
    <source>
        <dbReference type="EMBL" id="KKQ27610.1"/>
    </source>
</evidence>
<organism evidence="1 2">
    <name type="scientific">Candidatus Magasanikbacteria bacterium GW2011_GWC2_37_14</name>
    <dbReference type="NCBI Taxonomy" id="1619046"/>
    <lineage>
        <taxon>Bacteria</taxon>
        <taxon>Candidatus Magasanikiibacteriota</taxon>
    </lineage>
</organism>
<dbReference type="EMBL" id="LBSX01000007">
    <property type="protein sequence ID" value="KKQ27610.1"/>
    <property type="molecule type" value="Genomic_DNA"/>
</dbReference>
<dbReference type="STRING" id="1619046.US42_C0007G0001"/>
<sequence>MGIEGNQRRYIVDGKNLPDVETSDVLGAHNKKLGLKSTWRKLWGISKPLSQEEIELRQYNIGVSRDQQELVDRNAAEGIKAISADEKERRIEAAMGDIEKLVDVSIGKGANKDEAELNSETEEKEVVAPVVEEVVRPVVEPVVPKPVVKVEAKVEEKVIEPAAKAFEPQIRVEKKLPARERLVLPEAPIDILRNRVRAGEIVMAYIPPIRRDDPKLNYLEGTILAVGDDNKIKMTGEASNPANFARTYYIGQLEFKKPPEGRIYRKPDIKKEPVPTRPVVKEQQPKIVVAEAKAPIVEVASERALLLEQALNKDYLVLKEYLGYTPDIKTVLTQLIMDEKVLWKDVEWFLDYLNKILAKLDPIFKKSKHPPEKKAEFFTKVYEQCFGDGDFSTKKKQTLPMINKVVDGALQVETLAKPPKPEVARAEKLETRDLTKMFEVALKMDYHALAKVLDICANNGAPGLMGRKLYQAMLKTILIWEQWKPAALFLEAAMQKFLDIFGPDEKTSEQRILMTDFYLQYFKDNNFSPDKVQGLPNAEQAVEEFLKSHDYFTSV</sequence>
<evidence type="ECO:0000313" key="2">
    <source>
        <dbReference type="Proteomes" id="UP000034849"/>
    </source>
</evidence>
<dbReference type="Proteomes" id="UP000034849">
    <property type="component" value="Unassembled WGS sequence"/>
</dbReference>
<reference evidence="1 2" key="1">
    <citation type="journal article" date="2015" name="Nature">
        <title>rRNA introns, odd ribosomes, and small enigmatic genomes across a large radiation of phyla.</title>
        <authorList>
            <person name="Brown C.T."/>
            <person name="Hug L.A."/>
            <person name="Thomas B.C."/>
            <person name="Sharon I."/>
            <person name="Castelle C.J."/>
            <person name="Singh A."/>
            <person name="Wilkins M.J."/>
            <person name="Williams K.H."/>
            <person name="Banfield J.F."/>
        </authorList>
    </citation>
    <scope>NUCLEOTIDE SEQUENCE [LARGE SCALE GENOMIC DNA]</scope>
</reference>
<protein>
    <submittedName>
        <fullName evidence="1">Uncharacterized protein</fullName>
    </submittedName>
</protein>
<proteinExistence type="predicted"/>
<accession>A0A0G0GNA0</accession>
<name>A0A0G0GNA0_9BACT</name>
<dbReference type="AlphaFoldDB" id="A0A0G0GNA0"/>